<gene>
    <name evidence="1" type="ORF">CLV40_10951</name>
</gene>
<dbReference type="Proteomes" id="UP000239203">
    <property type="component" value="Unassembled WGS sequence"/>
</dbReference>
<comment type="caution">
    <text evidence="1">The sequence shown here is derived from an EMBL/GenBank/DDBJ whole genome shotgun (WGS) entry which is preliminary data.</text>
</comment>
<proteinExistence type="predicted"/>
<dbReference type="EMBL" id="PTIX01000009">
    <property type="protein sequence ID" value="PPK66666.1"/>
    <property type="molecule type" value="Genomic_DNA"/>
</dbReference>
<dbReference type="AlphaFoldDB" id="A0A2S6GNC0"/>
<dbReference type="RefSeq" id="WP_245931350.1">
    <property type="nucleotide sequence ID" value="NZ_CP154825.1"/>
</dbReference>
<name>A0A2S6GNC0_9PSEU</name>
<protein>
    <submittedName>
        <fullName evidence="1">Uncharacterized protein</fullName>
    </submittedName>
</protein>
<sequence length="290" mass="32077">MQADARDARRDLAGQPLLLLMLALYYADPEVEFDAGLSTADLYAGLLDTYARREATKSAGCALDEDTVRRKAADQLHRLAVAALGMFNRGRQHISEDELSADLRALEIDGTGDQLIGEFFFVHINQAHTTRTQRVYEFLHATFAEYLVAVRACEVLLVAVATMRAGARKSVDDELCTLLSHQPLSTQAPVLEFAAEWMANRDVAERAELAGALDRLIAEHRSRPPSPRYTTYQPLEPDRIRATAAYCANLVLLRALALGEENPSFDGARWPRCVALFEAGLDHSAYTSVL</sequence>
<evidence type="ECO:0000313" key="1">
    <source>
        <dbReference type="EMBL" id="PPK66666.1"/>
    </source>
</evidence>
<reference evidence="1 2" key="1">
    <citation type="submission" date="2018-02" db="EMBL/GenBank/DDBJ databases">
        <title>Genomic Encyclopedia of Archaeal and Bacterial Type Strains, Phase II (KMG-II): from individual species to whole genera.</title>
        <authorList>
            <person name="Goeker M."/>
        </authorList>
    </citation>
    <scope>NUCLEOTIDE SEQUENCE [LARGE SCALE GENOMIC DNA]</scope>
    <source>
        <strain evidence="1 2">YU 961-1</strain>
    </source>
</reference>
<keyword evidence="2" id="KW-1185">Reference proteome</keyword>
<organism evidence="1 2">
    <name type="scientific">Actinokineospora auranticolor</name>
    <dbReference type="NCBI Taxonomy" id="155976"/>
    <lineage>
        <taxon>Bacteria</taxon>
        <taxon>Bacillati</taxon>
        <taxon>Actinomycetota</taxon>
        <taxon>Actinomycetes</taxon>
        <taxon>Pseudonocardiales</taxon>
        <taxon>Pseudonocardiaceae</taxon>
        <taxon>Actinokineospora</taxon>
    </lineage>
</organism>
<evidence type="ECO:0000313" key="2">
    <source>
        <dbReference type="Proteomes" id="UP000239203"/>
    </source>
</evidence>
<accession>A0A2S6GNC0</accession>